<dbReference type="RefSeq" id="WP_195171194.1">
    <property type="nucleotide sequence ID" value="NZ_CP062983.1"/>
</dbReference>
<keyword evidence="6 7" id="KW-0472">Membrane</keyword>
<dbReference type="PANTHER" id="PTHR43738:SF1">
    <property type="entry name" value="HEMIN TRANSPORT SYSTEM PERMEASE PROTEIN HRTB-RELATED"/>
    <property type="match status" value="1"/>
</dbReference>
<dbReference type="AlphaFoldDB" id="A0A7S8E9Z9"/>
<feature type="transmembrane region" description="Helical" evidence="7">
    <location>
        <begin position="17"/>
        <end position="37"/>
    </location>
</feature>
<dbReference type="GO" id="GO:0005886">
    <property type="term" value="C:plasma membrane"/>
    <property type="evidence" value="ECO:0007669"/>
    <property type="project" value="UniProtKB-SubCell"/>
</dbReference>
<dbReference type="InterPro" id="IPR051125">
    <property type="entry name" value="ABC-4/HrtB_transporter"/>
</dbReference>
<keyword evidence="2" id="KW-0813">Transport</keyword>
<protein>
    <submittedName>
        <fullName evidence="10">FtsX-like permease family protein</fullName>
    </submittedName>
</protein>
<evidence type="ECO:0000259" key="8">
    <source>
        <dbReference type="Pfam" id="PF02687"/>
    </source>
</evidence>
<feature type="domain" description="ABC3 transporter permease C-terminal" evidence="8">
    <location>
        <begin position="250"/>
        <end position="363"/>
    </location>
</feature>
<proteinExistence type="predicted"/>
<organism evidence="10 11">
    <name type="scientific">Phototrophicus methaneseepsis</name>
    <dbReference type="NCBI Taxonomy" id="2710758"/>
    <lineage>
        <taxon>Bacteria</taxon>
        <taxon>Bacillati</taxon>
        <taxon>Chloroflexota</taxon>
        <taxon>Candidatus Thermofontia</taxon>
        <taxon>Phototrophicales</taxon>
        <taxon>Phototrophicaceae</taxon>
        <taxon>Phototrophicus</taxon>
    </lineage>
</organism>
<dbReference type="PANTHER" id="PTHR43738">
    <property type="entry name" value="ABC TRANSPORTER, MEMBRANE PROTEIN"/>
    <property type="match status" value="1"/>
</dbReference>
<keyword evidence="11" id="KW-1185">Reference proteome</keyword>
<accession>A0A7S8E9Z9</accession>
<reference evidence="10 11" key="1">
    <citation type="submission" date="2020-02" db="EMBL/GenBank/DDBJ databases">
        <authorList>
            <person name="Zheng R.K."/>
            <person name="Sun C.M."/>
        </authorList>
    </citation>
    <scope>NUCLEOTIDE SEQUENCE [LARGE SCALE GENOMIC DNA]</scope>
    <source>
        <strain evidence="11">rifampicinis</strain>
    </source>
</reference>
<evidence type="ECO:0000256" key="2">
    <source>
        <dbReference type="ARBA" id="ARBA00022448"/>
    </source>
</evidence>
<evidence type="ECO:0000256" key="4">
    <source>
        <dbReference type="ARBA" id="ARBA00022692"/>
    </source>
</evidence>
<sequence length="370" mass="40323">MSVPIVKRNLWHDRGKLTLHIVGIAAALTLISLLLGFRDGMYTSLTAYIDHTGADLIVSQIGSRGLFYANTGLPATLHENIETIPGTTDIDHILVGDTIFSHASIKLPVLIIGYNPETGFGGPWNIGAGRTLQGDDEILIDTWLAWRSGLDVGDSVSILGNDFTVVGLTRETASWMSPYLFMSLVSAEDILQLSGDASFFLLSLSPDANRDLVANIITTEFAGTDVFTPDEMAATDRKFLATVLDRPIGVMLIISTIIALAVMGLIVYTSISNRLPEFGTLKAIGSSNNWLRWLVIRETLSQTFLGFVLSIITSYLVAELIEYVWPQFTVIIRPELIPIIGLAALVMSLLSALWSIQQIAQVDPSVVFRA</sequence>
<evidence type="ECO:0000256" key="1">
    <source>
        <dbReference type="ARBA" id="ARBA00004651"/>
    </source>
</evidence>
<dbReference type="EMBL" id="CP062983">
    <property type="protein sequence ID" value="QPC83125.1"/>
    <property type="molecule type" value="Genomic_DNA"/>
</dbReference>
<dbReference type="KEGG" id="pmet:G4Y79_01745"/>
<keyword evidence="5 7" id="KW-1133">Transmembrane helix</keyword>
<evidence type="ECO:0000256" key="7">
    <source>
        <dbReference type="SAM" id="Phobius"/>
    </source>
</evidence>
<dbReference type="Proteomes" id="UP000594468">
    <property type="component" value="Chromosome"/>
</dbReference>
<evidence type="ECO:0000256" key="3">
    <source>
        <dbReference type="ARBA" id="ARBA00022475"/>
    </source>
</evidence>
<gene>
    <name evidence="10" type="ORF">G4Y79_01745</name>
</gene>
<name>A0A7S8E9Z9_9CHLR</name>
<feature type="transmembrane region" description="Helical" evidence="7">
    <location>
        <begin position="336"/>
        <end position="356"/>
    </location>
</feature>
<evidence type="ECO:0000256" key="6">
    <source>
        <dbReference type="ARBA" id="ARBA00023136"/>
    </source>
</evidence>
<keyword evidence="3" id="KW-1003">Cell membrane</keyword>
<feature type="transmembrane region" description="Helical" evidence="7">
    <location>
        <begin position="248"/>
        <end position="271"/>
    </location>
</feature>
<dbReference type="InterPro" id="IPR003838">
    <property type="entry name" value="ABC3_permease_C"/>
</dbReference>
<dbReference type="InterPro" id="IPR025857">
    <property type="entry name" value="MacB_PCD"/>
</dbReference>
<evidence type="ECO:0000313" key="11">
    <source>
        <dbReference type="Proteomes" id="UP000594468"/>
    </source>
</evidence>
<dbReference type="Pfam" id="PF02687">
    <property type="entry name" value="FtsX"/>
    <property type="match status" value="1"/>
</dbReference>
<keyword evidence="4 7" id="KW-0812">Transmembrane</keyword>
<dbReference type="Pfam" id="PF12704">
    <property type="entry name" value="MacB_PCD"/>
    <property type="match status" value="1"/>
</dbReference>
<evidence type="ECO:0000313" key="10">
    <source>
        <dbReference type="EMBL" id="QPC83125.1"/>
    </source>
</evidence>
<evidence type="ECO:0000259" key="9">
    <source>
        <dbReference type="Pfam" id="PF12704"/>
    </source>
</evidence>
<feature type="domain" description="MacB-like periplasmic core" evidence="9">
    <location>
        <begin position="19"/>
        <end position="218"/>
    </location>
</feature>
<comment type="subcellular location">
    <subcellularLocation>
        <location evidence="1">Cell membrane</location>
        <topology evidence="1">Multi-pass membrane protein</topology>
    </subcellularLocation>
</comment>
<feature type="transmembrane region" description="Helical" evidence="7">
    <location>
        <begin position="304"/>
        <end position="324"/>
    </location>
</feature>
<evidence type="ECO:0000256" key="5">
    <source>
        <dbReference type="ARBA" id="ARBA00022989"/>
    </source>
</evidence>